<name>A0A9Q8L6W2_PASFU</name>
<evidence type="ECO:0000256" key="1">
    <source>
        <dbReference type="SAM" id="SignalP"/>
    </source>
</evidence>
<organism evidence="2 3">
    <name type="scientific">Passalora fulva</name>
    <name type="common">Tomato leaf mold</name>
    <name type="synonym">Cladosporium fulvum</name>
    <dbReference type="NCBI Taxonomy" id="5499"/>
    <lineage>
        <taxon>Eukaryota</taxon>
        <taxon>Fungi</taxon>
        <taxon>Dikarya</taxon>
        <taxon>Ascomycota</taxon>
        <taxon>Pezizomycotina</taxon>
        <taxon>Dothideomycetes</taxon>
        <taxon>Dothideomycetidae</taxon>
        <taxon>Mycosphaerellales</taxon>
        <taxon>Mycosphaerellaceae</taxon>
        <taxon>Fulvia</taxon>
    </lineage>
</organism>
<reference evidence="2" key="1">
    <citation type="submission" date="2021-12" db="EMBL/GenBank/DDBJ databases">
        <authorList>
            <person name="Zaccaron A."/>
            <person name="Stergiopoulos I."/>
        </authorList>
    </citation>
    <scope>NUCLEOTIDE SEQUENCE</scope>
    <source>
        <strain evidence="2">Race5_Kim</strain>
    </source>
</reference>
<evidence type="ECO:0000313" key="3">
    <source>
        <dbReference type="Proteomes" id="UP000756132"/>
    </source>
</evidence>
<dbReference type="EMBL" id="CP090163">
    <property type="protein sequence ID" value="UJO11844.1"/>
    <property type="molecule type" value="Genomic_DNA"/>
</dbReference>
<dbReference type="GeneID" id="71982018"/>
<protein>
    <submittedName>
        <fullName evidence="2">Uncharacterized protein</fullName>
    </submittedName>
</protein>
<keyword evidence="1" id="KW-0732">Signal</keyword>
<sequence>MLSTNLPFAALIAIMMLLQMSSACTSNAECADPPIHTSTAFTVQGLLQFASQEASAAEGEDVLATEVVAQVELKRDALFAIRFRSWMISQDLL</sequence>
<dbReference type="RefSeq" id="XP_047756210.1">
    <property type="nucleotide sequence ID" value="XM_047901288.1"/>
</dbReference>
<reference evidence="2" key="2">
    <citation type="journal article" date="2022" name="Microb. Genom.">
        <title>A chromosome-scale genome assembly of the tomato pathogen Cladosporium fulvum reveals a compartmentalized genome architecture and the presence of a dispensable chromosome.</title>
        <authorList>
            <person name="Zaccaron A.Z."/>
            <person name="Chen L.H."/>
            <person name="Samaras A."/>
            <person name="Stergiopoulos I."/>
        </authorList>
    </citation>
    <scope>NUCLEOTIDE SEQUENCE</scope>
    <source>
        <strain evidence="2">Race5_Kim</strain>
    </source>
</reference>
<proteinExistence type="predicted"/>
<feature type="chain" id="PRO_5040434111" evidence="1">
    <location>
        <begin position="24"/>
        <end position="93"/>
    </location>
</feature>
<keyword evidence="3" id="KW-1185">Reference proteome</keyword>
<feature type="signal peptide" evidence="1">
    <location>
        <begin position="1"/>
        <end position="23"/>
    </location>
</feature>
<evidence type="ECO:0000313" key="2">
    <source>
        <dbReference type="EMBL" id="UJO11844.1"/>
    </source>
</evidence>
<dbReference type="Proteomes" id="UP000756132">
    <property type="component" value="Chromosome 1"/>
</dbReference>
<accession>A0A9Q8L6W2</accession>
<gene>
    <name evidence="2" type="ORF">CLAFUR5_02140</name>
</gene>
<dbReference type="AlphaFoldDB" id="A0A9Q8L6W2"/>
<dbReference type="KEGG" id="ffu:CLAFUR5_02140"/>